<dbReference type="EMBL" id="CP076607">
    <property type="protein sequence ID" value="QWU13394.1"/>
    <property type="molecule type" value="Genomic_DNA"/>
</dbReference>
<protein>
    <submittedName>
        <fullName evidence="2">Uncharacterized protein</fullName>
    </submittedName>
</protein>
<dbReference type="EMBL" id="FODH01000003">
    <property type="protein sequence ID" value="SEN81249.1"/>
    <property type="molecule type" value="Genomic_DNA"/>
</dbReference>
<dbReference type="OrthoDB" id="2616641at2"/>
<dbReference type="Proteomes" id="UP000198809">
    <property type="component" value="Unassembled WGS sequence"/>
</dbReference>
<dbReference type="STRING" id="1333845.SAMN04487895_10360"/>
<accession>A0A1H8JKP1</accession>
<evidence type="ECO:0000313" key="3">
    <source>
        <dbReference type="Proteomes" id="UP000198809"/>
    </source>
</evidence>
<sequence>MSVRLDKMQAIYGGNIESVLLNVDLENGAITTIGGLVDGKREVVQGATPVNVSIEEILLIASPEIVYEAEKHNILDFVNKAGKPARAYHYTVGDTVTITDDMIDGTSVKNQYLVPENGSAKLKAVADLSGDARFAALVLEKVMLYGEPATRYKVLKH</sequence>
<gene>
    <name evidence="1" type="ORF">KP014_15445</name>
    <name evidence="2" type="ORF">SAMN04487895_10360</name>
</gene>
<reference evidence="2 3" key="1">
    <citation type="submission" date="2016-10" db="EMBL/GenBank/DDBJ databases">
        <authorList>
            <person name="de Groot N.N."/>
        </authorList>
    </citation>
    <scope>NUCLEOTIDE SEQUENCE [LARGE SCALE GENOMIC DNA]</scope>
    <source>
        <strain evidence="2 3">CGMCC 1.10238</strain>
    </source>
</reference>
<dbReference type="RefSeq" id="WP_036600907.1">
    <property type="nucleotide sequence ID" value="NZ_CP076607.1"/>
</dbReference>
<dbReference type="AlphaFoldDB" id="A0A1H8JKP1"/>
<evidence type="ECO:0000313" key="4">
    <source>
        <dbReference type="Proteomes" id="UP000683429"/>
    </source>
</evidence>
<dbReference type="Proteomes" id="UP000683429">
    <property type="component" value="Chromosome"/>
</dbReference>
<name>A0A1H8JKP1_9BACL</name>
<evidence type="ECO:0000313" key="2">
    <source>
        <dbReference type="EMBL" id="SEN81249.1"/>
    </source>
</evidence>
<organism evidence="2 3">
    <name type="scientific">Paenibacillus sophorae</name>
    <dbReference type="NCBI Taxonomy" id="1333845"/>
    <lineage>
        <taxon>Bacteria</taxon>
        <taxon>Bacillati</taxon>
        <taxon>Bacillota</taxon>
        <taxon>Bacilli</taxon>
        <taxon>Bacillales</taxon>
        <taxon>Paenibacillaceae</taxon>
        <taxon>Paenibacillus</taxon>
    </lineage>
</organism>
<keyword evidence="4" id="KW-1185">Reference proteome</keyword>
<proteinExistence type="predicted"/>
<evidence type="ECO:0000313" key="1">
    <source>
        <dbReference type="EMBL" id="QWU13394.1"/>
    </source>
</evidence>
<reference evidence="1 4" key="2">
    <citation type="submission" date="2021-06" db="EMBL/GenBank/DDBJ databases">
        <title>Whole genome sequence of Paenibacillus sophorae DSM23020 for comparative genomics.</title>
        <authorList>
            <person name="Kim M.-J."/>
            <person name="Lee G."/>
            <person name="Shin J.-H."/>
        </authorList>
    </citation>
    <scope>NUCLEOTIDE SEQUENCE [LARGE SCALE GENOMIC DNA]</scope>
    <source>
        <strain evidence="1 4">DSM 23020</strain>
    </source>
</reference>